<comment type="caution">
    <text evidence="1">The sequence shown here is derived from an EMBL/GenBank/DDBJ whole genome shotgun (WGS) entry which is preliminary data.</text>
</comment>
<dbReference type="RefSeq" id="WP_063160598.1">
    <property type="nucleotide sequence ID" value="NZ_JAZKKV010000004.1"/>
</dbReference>
<accession>A0AB35XEG0</accession>
<reference evidence="1 2" key="1">
    <citation type="submission" date="2023-10" db="EMBL/GenBank/DDBJ databases">
        <title>Wastewater isolates of ESBL- and carbapenemase-producing Gram-negative bacteria from New Zealand.</title>
        <authorList>
            <person name="Straub C."/>
            <person name="Weaver L."/>
            <person name="Cornelius A."/>
            <person name="Mcgill E."/>
            <person name="Dyet K."/>
            <person name="White L."/>
            <person name="Pattis I."/>
        </authorList>
    </citation>
    <scope>NUCLEOTIDE SEQUENCE [LARGE SCALE GENOMIC DNA]</scope>
    <source>
        <strain evidence="1 2">ESBL09</strain>
    </source>
</reference>
<evidence type="ECO:0000313" key="1">
    <source>
        <dbReference type="EMBL" id="MEE9657593.1"/>
    </source>
</evidence>
<name>A0AB35XEG0_9ENTR</name>
<sequence>MADKKVRITEEALSDYTGHMFGVPFEHSVTTSPVSEARQKRMLAALRGEVVEVAAAATTAATDAGTGTE</sequence>
<evidence type="ECO:0000313" key="2">
    <source>
        <dbReference type="Proteomes" id="UP001331691"/>
    </source>
</evidence>
<protein>
    <submittedName>
        <fullName evidence="1">Uncharacterized protein</fullName>
    </submittedName>
</protein>
<keyword evidence="2" id="KW-1185">Reference proteome</keyword>
<proteinExistence type="predicted"/>
<gene>
    <name evidence="1" type="ORF">V4836_26425</name>
</gene>
<dbReference type="Proteomes" id="UP001331691">
    <property type="component" value="Unassembled WGS sequence"/>
</dbReference>
<organism evidence="1 2">
    <name type="scientific">Kluyvera ascorbata</name>
    <dbReference type="NCBI Taxonomy" id="51288"/>
    <lineage>
        <taxon>Bacteria</taxon>
        <taxon>Pseudomonadati</taxon>
        <taxon>Pseudomonadota</taxon>
        <taxon>Gammaproteobacteria</taxon>
        <taxon>Enterobacterales</taxon>
        <taxon>Enterobacteriaceae</taxon>
        <taxon>Kluyvera</taxon>
    </lineage>
</organism>
<dbReference type="EMBL" id="JAZKKV010000004">
    <property type="protein sequence ID" value="MEE9657593.1"/>
    <property type="molecule type" value="Genomic_DNA"/>
</dbReference>
<dbReference type="AlphaFoldDB" id="A0AB35XEG0"/>